<protein>
    <submittedName>
        <fullName evidence="1">Uncharacterized protein</fullName>
    </submittedName>
</protein>
<sequence length="73" mass="7968">METKCMADSGTVTVVFTCEFKCGNGGGMDKTYPSESLVPKQYDDICPSCLKGQLFLDREATKRCYGTIISALN</sequence>
<evidence type="ECO:0000313" key="2">
    <source>
        <dbReference type="Proteomes" id="UP000616499"/>
    </source>
</evidence>
<evidence type="ECO:0000313" key="1">
    <source>
        <dbReference type="EMBL" id="GGM25074.1"/>
    </source>
</evidence>
<organism evidence="1 2">
    <name type="scientific">Pseudomonas asuensis</name>
    <dbReference type="NCBI Taxonomy" id="1825787"/>
    <lineage>
        <taxon>Bacteria</taxon>
        <taxon>Pseudomonadati</taxon>
        <taxon>Pseudomonadota</taxon>
        <taxon>Gammaproteobacteria</taxon>
        <taxon>Pseudomonadales</taxon>
        <taxon>Pseudomonadaceae</taxon>
        <taxon>Pseudomonas</taxon>
    </lineage>
</organism>
<proteinExistence type="predicted"/>
<dbReference type="Proteomes" id="UP000616499">
    <property type="component" value="Unassembled WGS sequence"/>
</dbReference>
<dbReference type="EMBL" id="BMNW01000011">
    <property type="protein sequence ID" value="GGM25074.1"/>
    <property type="molecule type" value="Genomic_DNA"/>
</dbReference>
<comment type="caution">
    <text evidence="1">The sequence shown here is derived from an EMBL/GenBank/DDBJ whole genome shotgun (WGS) entry which is preliminary data.</text>
</comment>
<reference evidence="2" key="1">
    <citation type="journal article" date="2019" name="Int. J. Syst. Evol. Microbiol.">
        <title>The Global Catalogue of Microorganisms (GCM) 10K type strain sequencing project: providing services to taxonomists for standard genome sequencing and annotation.</title>
        <authorList>
            <consortium name="The Broad Institute Genomics Platform"/>
            <consortium name="The Broad Institute Genome Sequencing Center for Infectious Disease"/>
            <person name="Wu L."/>
            <person name="Ma J."/>
        </authorList>
    </citation>
    <scope>NUCLEOTIDE SEQUENCE [LARGE SCALE GENOMIC DNA]</scope>
    <source>
        <strain evidence="2">JCM 13501</strain>
    </source>
</reference>
<keyword evidence="2" id="KW-1185">Reference proteome</keyword>
<gene>
    <name evidence="1" type="ORF">GCM10009425_39890</name>
</gene>
<accession>A0ABQ2H2D6</accession>
<name>A0ABQ2H2D6_9PSED</name>